<keyword evidence="3" id="KW-1185">Reference proteome</keyword>
<feature type="transmembrane region" description="Helical" evidence="1">
    <location>
        <begin position="128"/>
        <end position="153"/>
    </location>
</feature>
<gene>
    <name evidence="2" type="ORF">AAE021_08990</name>
</gene>
<keyword evidence="1" id="KW-0472">Membrane</keyword>
<accession>A0ABZ3A1I1</accession>
<protein>
    <submittedName>
        <fullName evidence="2">Uncharacterized protein</fullName>
    </submittedName>
</protein>
<evidence type="ECO:0000313" key="2">
    <source>
        <dbReference type="EMBL" id="WZP17671.1"/>
    </source>
</evidence>
<dbReference type="Proteomes" id="UP001448858">
    <property type="component" value="Chromosome"/>
</dbReference>
<keyword evidence="1" id="KW-0812">Transmembrane</keyword>
<evidence type="ECO:0000256" key="1">
    <source>
        <dbReference type="SAM" id="Phobius"/>
    </source>
</evidence>
<dbReference type="RefSeq" id="WP_342025264.1">
    <property type="nucleotide sequence ID" value="NZ_CP151657.1"/>
</dbReference>
<name>A0ABZ3A1I1_9MICC</name>
<sequence length="217" mass="23150">MQSKQAVKPGDGHLLPQYHWWQGLSRSLFHLHIIGQGGEPETWSIDIRLGGDVDGEVRARLYRNGVNKAVSMVPAAFAVPGGTIEVEVSGFGLKRCHYVRHDGSEQQLVPDPVSAEGRRARLEASNPALSRTLGFISLSILAVAAVLGVPQIVEQIMLLPPIADSIGTLSSPFHLPAAANAALFVTTVAASTERALRLRYNWILDGSAFGGGALDGN</sequence>
<organism evidence="2 3">
    <name type="scientific">Arthrobacter citreus</name>
    <dbReference type="NCBI Taxonomy" id="1670"/>
    <lineage>
        <taxon>Bacteria</taxon>
        <taxon>Bacillati</taxon>
        <taxon>Actinomycetota</taxon>
        <taxon>Actinomycetes</taxon>
        <taxon>Micrococcales</taxon>
        <taxon>Micrococcaceae</taxon>
        <taxon>Arthrobacter</taxon>
    </lineage>
</organism>
<evidence type="ECO:0000313" key="3">
    <source>
        <dbReference type="Proteomes" id="UP001448858"/>
    </source>
</evidence>
<reference evidence="2 3" key="1">
    <citation type="submission" date="2024-04" db="EMBL/GenBank/DDBJ databases">
        <title>Arthrobacter sp. from Plains bison fecal sample.</title>
        <authorList>
            <person name="Ruzzini A."/>
        </authorList>
    </citation>
    <scope>NUCLEOTIDE SEQUENCE [LARGE SCALE GENOMIC DNA]</scope>
    <source>
        <strain evidence="2 3">EINP1</strain>
    </source>
</reference>
<keyword evidence="1" id="KW-1133">Transmembrane helix</keyword>
<proteinExistence type="predicted"/>
<dbReference type="EMBL" id="CP151657">
    <property type="protein sequence ID" value="WZP17671.1"/>
    <property type="molecule type" value="Genomic_DNA"/>
</dbReference>